<dbReference type="Gene3D" id="1.10.3210.10">
    <property type="entry name" value="Hypothetical protein af1432"/>
    <property type="match status" value="1"/>
</dbReference>
<keyword evidence="3" id="KW-1185">Reference proteome</keyword>
<dbReference type="EMBL" id="MZ348422">
    <property type="protein sequence ID" value="QYN80085.1"/>
    <property type="molecule type" value="Genomic_DNA"/>
</dbReference>
<protein>
    <submittedName>
        <fullName evidence="2">HD family hydrolase</fullName>
    </submittedName>
</protein>
<proteinExistence type="predicted"/>
<accession>A0AAE7WFT9</accession>
<reference evidence="2" key="1">
    <citation type="journal article" date="2021" name="Viruses">
        <title>Novel Viruses That Lyse Plant and Human Strains of Kosakonia cowanii.</title>
        <authorList>
            <person name="Petrzik K."/>
            <person name="Brazdova S."/>
            <person name="Krawczyk K."/>
        </authorList>
    </citation>
    <scope>NUCLEOTIDE SEQUENCE</scope>
</reference>
<sequence length="240" mass="27823">MDNVVTLDEAKVQQDADWAKLFNYRVQKELLRYCVYSISLNDPAHNLGHVMDVCRLGKRICEEIGLDERTTLLVYLGCLLHDIGCKFERKHHHLIGYGLTYELIDRYWPGEFDDEEMITIATAVLEHRSSNKHKPSSLVSSIVSVADSGAPDLDLYIKRAIQFRLKNNLPGDQLIEDVYKHLLEKFGVEGYHWKSYPDVGMEMFQREWDDFSKKLYDEEYTLGVIKLTYELLGGRSVDPD</sequence>
<dbReference type="Proteomes" id="UP000828443">
    <property type="component" value="Segment"/>
</dbReference>
<dbReference type="CDD" id="cd00077">
    <property type="entry name" value="HDc"/>
    <property type="match status" value="1"/>
</dbReference>
<evidence type="ECO:0000259" key="1">
    <source>
        <dbReference type="SMART" id="SM00471"/>
    </source>
</evidence>
<dbReference type="InterPro" id="IPR003607">
    <property type="entry name" value="HD/PDEase_dom"/>
</dbReference>
<keyword evidence="2" id="KW-0378">Hydrolase</keyword>
<organism evidence="2 3">
    <name type="scientific">Kosakonia phage Kc263</name>
    <dbReference type="NCBI Taxonomy" id="2863194"/>
    <lineage>
        <taxon>Viruses</taxon>
        <taxon>Duplodnaviria</taxon>
        <taxon>Heunggongvirae</taxon>
        <taxon>Uroviricota</taxon>
        <taxon>Caudoviricetes</taxon>
        <taxon>Chimalliviridae</taxon>
        <taxon>Branisovskavirus</taxon>
        <taxon>Branisovskavirus Kc263</taxon>
    </lineage>
</organism>
<dbReference type="RefSeq" id="YP_010676897.1">
    <property type="nucleotide sequence ID" value="NC_071015.1"/>
</dbReference>
<dbReference type="Pfam" id="PF01966">
    <property type="entry name" value="HD"/>
    <property type="match status" value="1"/>
</dbReference>
<evidence type="ECO:0000313" key="3">
    <source>
        <dbReference type="Proteomes" id="UP000828443"/>
    </source>
</evidence>
<dbReference type="GeneID" id="77953262"/>
<dbReference type="InterPro" id="IPR006674">
    <property type="entry name" value="HD_domain"/>
</dbReference>
<dbReference type="KEGG" id="vg:77953262"/>
<name>A0AAE7WFT9_9CAUD</name>
<dbReference type="SUPFAM" id="SSF109604">
    <property type="entry name" value="HD-domain/PDEase-like"/>
    <property type="match status" value="1"/>
</dbReference>
<evidence type="ECO:0000313" key="2">
    <source>
        <dbReference type="EMBL" id="QYN80085.1"/>
    </source>
</evidence>
<dbReference type="SMART" id="SM00471">
    <property type="entry name" value="HDc"/>
    <property type="match status" value="1"/>
</dbReference>
<feature type="domain" description="HD/PDEase" evidence="1">
    <location>
        <begin position="42"/>
        <end position="161"/>
    </location>
</feature>
<dbReference type="GO" id="GO:0016787">
    <property type="term" value="F:hydrolase activity"/>
    <property type="evidence" value="ECO:0007669"/>
    <property type="project" value="UniProtKB-KW"/>
</dbReference>